<organism evidence="1">
    <name type="scientific">Oikopleura dioica</name>
    <name type="common">Tunicate</name>
    <dbReference type="NCBI Taxonomy" id="34765"/>
    <lineage>
        <taxon>Eukaryota</taxon>
        <taxon>Metazoa</taxon>
        <taxon>Chordata</taxon>
        <taxon>Tunicata</taxon>
        <taxon>Appendicularia</taxon>
        <taxon>Copelata</taxon>
        <taxon>Oikopleuridae</taxon>
        <taxon>Oikopleura</taxon>
    </lineage>
</organism>
<dbReference type="AlphaFoldDB" id="E4Y5K3"/>
<dbReference type="EMBL" id="FN654287">
    <property type="protein sequence ID" value="CBY30903.1"/>
    <property type="molecule type" value="Genomic_DNA"/>
</dbReference>
<reference evidence="1" key="1">
    <citation type="journal article" date="2010" name="Science">
        <title>Plasticity of animal genome architecture unmasked by rapid evolution of a pelagic tunicate.</title>
        <authorList>
            <person name="Denoeud F."/>
            <person name="Henriet S."/>
            <person name="Mungpakdee S."/>
            <person name="Aury J.M."/>
            <person name="Da Silva C."/>
            <person name="Brinkmann H."/>
            <person name="Mikhaleva J."/>
            <person name="Olsen L.C."/>
            <person name="Jubin C."/>
            <person name="Canestro C."/>
            <person name="Bouquet J.M."/>
            <person name="Danks G."/>
            <person name="Poulain J."/>
            <person name="Campsteijn C."/>
            <person name="Adamski M."/>
            <person name="Cross I."/>
            <person name="Yadetie F."/>
            <person name="Muffato M."/>
            <person name="Louis A."/>
            <person name="Butcher S."/>
            <person name="Tsagkogeorga G."/>
            <person name="Konrad A."/>
            <person name="Singh S."/>
            <person name="Jensen M.F."/>
            <person name="Cong E.H."/>
            <person name="Eikeseth-Otteraa H."/>
            <person name="Noel B."/>
            <person name="Anthouard V."/>
            <person name="Porcel B.M."/>
            <person name="Kachouri-Lafond R."/>
            <person name="Nishino A."/>
            <person name="Ugolini M."/>
            <person name="Chourrout P."/>
            <person name="Nishida H."/>
            <person name="Aasland R."/>
            <person name="Huzurbazar S."/>
            <person name="Westhof E."/>
            <person name="Delsuc F."/>
            <person name="Lehrach H."/>
            <person name="Reinhardt R."/>
            <person name="Weissenbach J."/>
            <person name="Roy S.W."/>
            <person name="Artiguenave F."/>
            <person name="Postlethwait J.H."/>
            <person name="Manak J.R."/>
            <person name="Thompson E.M."/>
            <person name="Jaillon O."/>
            <person name="Du Pasquier L."/>
            <person name="Boudinot P."/>
            <person name="Liberles D.A."/>
            <person name="Volff J.N."/>
            <person name="Philippe H."/>
            <person name="Lenhard B."/>
            <person name="Roest Crollius H."/>
            <person name="Wincker P."/>
            <person name="Chourrout D."/>
        </authorList>
    </citation>
    <scope>NUCLEOTIDE SEQUENCE [LARGE SCALE GENOMIC DNA]</scope>
</reference>
<dbReference type="Proteomes" id="UP000011014">
    <property type="component" value="Unassembled WGS sequence"/>
</dbReference>
<protein>
    <submittedName>
        <fullName evidence="1">Uncharacterized protein</fullName>
    </submittedName>
</protein>
<evidence type="ECO:0000313" key="1">
    <source>
        <dbReference type="EMBL" id="CBY30903.1"/>
    </source>
</evidence>
<sequence length="202" mass="22440">MTSTANNLTTVDADGDKCTANDGSWLCSTFDSWSSYESYLELNNAISIGKQESLFDYSSQIHSTFPTYILGAQDDQVDDFINADADGDRCTANDGSWLCGLFENWSSYESYNEINANIDSSFPTYILGAPDDYVSYSYRGRRNAHMTTHGICEEQRLEFTADGSQENVTTTEAPPTTTKATTTSSQKMKILFLPLFIFTLSI</sequence>
<gene>
    <name evidence="1" type="ORF">GSOID_T00018849001</name>
</gene>
<name>E4Y5K3_OIKDI</name>
<proteinExistence type="predicted"/>
<accession>E4Y5K3</accession>